<protein>
    <submittedName>
        <fullName evidence="2">Uncharacterized protein</fullName>
    </submittedName>
</protein>
<sequence>MCGLDLSLTGSGVAGANWARTVASSGHRDDSFLTRGTRLHRLAGGVVALVGRCDLVVVEGPAYSRTTGSAWDRAGLWWLVVDALMHREIPVAVVAPTARAKYATGRGNASKAAVVAAVRRTYRVPVADDNQADAFTLAAMGHDWLGAPLAEVPAGQRCALDHVAWPATSGPAQLALDGGAVPYRDTVEPVRRPRRSAPAAGSPEIGPGLGQLDALAVAE</sequence>
<dbReference type="Gene3D" id="3.30.420.10">
    <property type="entry name" value="Ribonuclease H-like superfamily/Ribonuclease H"/>
    <property type="match status" value="1"/>
</dbReference>
<evidence type="ECO:0000313" key="2">
    <source>
        <dbReference type="EMBL" id="GAA2137876.1"/>
    </source>
</evidence>
<evidence type="ECO:0000313" key="3">
    <source>
        <dbReference type="Proteomes" id="UP001422759"/>
    </source>
</evidence>
<proteinExistence type="predicted"/>
<gene>
    <name evidence="2" type="ORF">GCM10009760_18750</name>
</gene>
<dbReference type="SUPFAM" id="SSF53098">
    <property type="entry name" value="Ribonuclease H-like"/>
    <property type="match status" value="1"/>
</dbReference>
<dbReference type="InterPro" id="IPR036397">
    <property type="entry name" value="RNaseH_sf"/>
</dbReference>
<evidence type="ECO:0000256" key="1">
    <source>
        <dbReference type="SAM" id="MobiDB-lite"/>
    </source>
</evidence>
<accession>A0ABP5KVX8</accession>
<reference evidence="3" key="1">
    <citation type="journal article" date="2019" name="Int. J. Syst. Evol. Microbiol.">
        <title>The Global Catalogue of Microorganisms (GCM) 10K type strain sequencing project: providing services to taxonomists for standard genome sequencing and annotation.</title>
        <authorList>
            <consortium name="The Broad Institute Genomics Platform"/>
            <consortium name="The Broad Institute Genome Sequencing Center for Infectious Disease"/>
            <person name="Wu L."/>
            <person name="Ma J."/>
        </authorList>
    </citation>
    <scope>NUCLEOTIDE SEQUENCE [LARGE SCALE GENOMIC DNA]</scope>
    <source>
        <strain evidence="3">JCM 14560</strain>
    </source>
</reference>
<dbReference type="EMBL" id="BAAANT010000008">
    <property type="protein sequence ID" value="GAA2137876.1"/>
    <property type="molecule type" value="Genomic_DNA"/>
</dbReference>
<keyword evidence="3" id="KW-1185">Reference proteome</keyword>
<name>A0ABP5KVX8_9ACTN</name>
<comment type="caution">
    <text evidence="2">The sequence shown here is derived from an EMBL/GenBank/DDBJ whole genome shotgun (WGS) entry which is preliminary data.</text>
</comment>
<organism evidence="2 3">
    <name type="scientific">Kitasatospora kazusensis</name>
    <dbReference type="NCBI Taxonomy" id="407974"/>
    <lineage>
        <taxon>Bacteria</taxon>
        <taxon>Bacillati</taxon>
        <taxon>Actinomycetota</taxon>
        <taxon>Actinomycetes</taxon>
        <taxon>Kitasatosporales</taxon>
        <taxon>Streptomycetaceae</taxon>
        <taxon>Kitasatospora</taxon>
    </lineage>
</organism>
<dbReference type="InterPro" id="IPR012337">
    <property type="entry name" value="RNaseH-like_sf"/>
</dbReference>
<feature type="region of interest" description="Disordered" evidence="1">
    <location>
        <begin position="188"/>
        <end position="219"/>
    </location>
</feature>
<dbReference type="Proteomes" id="UP001422759">
    <property type="component" value="Unassembled WGS sequence"/>
</dbReference>